<reference evidence="6" key="2">
    <citation type="journal article" date="2018" name="BMC Genomics">
        <title>A manually annotated Actinidia chinensis var. chinensis (kiwifruit) genome highlights the challenges associated with draft genomes and gene prediction in plants.</title>
        <authorList>
            <person name="Pilkington S.M."/>
            <person name="Crowhurst R."/>
            <person name="Hilario E."/>
            <person name="Nardozza S."/>
            <person name="Fraser L."/>
            <person name="Peng Y."/>
            <person name="Gunaseelan K."/>
            <person name="Simpson R."/>
            <person name="Tahir J."/>
            <person name="Deroles S.C."/>
            <person name="Templeton K."/>
            <person name="Luo Z."/>
            <person name="Davy M."/>
            <person name="Cheng C."/>
            <person name="McNeilage M."/>
            <person name="Scaglione D."/>
            <person name="Liu Y."/>
            <person name="Zhang Q."/>
            <person name="Datson P."/>
            <person name="De Silva N."/>
            <person name="Gardiner S.E."/>
            <person name="Bassett H."/>
            <person name="Chagne D."/>
            <person name="McCallum J."/>
            <person name="Dzierzon H."/>
            <person name="Deng C."/>
            <person name="Wang Y.Y."/>
            <person name="Barron L."/>
            <person name="Manako K."/>
            <person name="Bowen J."/>
            <person name="Foster T.M."/>
            <person name="Erridge Z.A."/>
            <person name="Tiffin H."/>
            <person name="Waite C.N."/>
            <person name="Davies K.M."/>
            <person name="Grierson E.P."/>
            <person name="Laing W.A."/>
            <person name="Kirk R."/>
            <person name="Chen X."/>
            <person name="Wood M."/>
            <person name="Montefiori M."/>
            <person name="Brummell D.A."/>
            <person name="Schwinn K.E."/>
            <person name="Catanach A."/>
            <person name="Fullerton C."/>
            <person name="Li D."/>
            <person name="Meiyalaghan S."/>
            <person name="Nieuwenhuizen N."/>
            <person name="Read N."/>
            <person name="Prakash R."/>
            <person name="Hunter D."/>
            <person name="Zhang H."/>
            <person name="McKenzie M."/>
            <person name="Knabel M."/>
            <person name="Harris A."/>
            <person name="Allan A.C."/>
            <person name="Gleave A."/>
            <person name="Chen A."/>
            <person name="Janssen B.J."/>
            <person name="Plunkett B."/>
            <person name="Ampomah-Dwamena C."/>
            <person name="Voogd C."/>
            <person name="Leif D."/>
            <person name="Lafferty D."/>
            <person name="Souleyre E.J.F."/>
            <person name="Varkonyi-Gasic E."/>
            <person name="Gambi F."/>
            <person name="Hanley J."/>
            <person name="Yao J.L."/>
            <person name="Cheung J."/>
            <person name="David K.M."/>
            <person name="Warren B."/>
            <person name="Marsh K."/>
            <person name="Snowden K.C."/>
            <person name="Lin-Wang K."/>
            <person name="Brian L."/>
            <person name="Martinez-Sanchez M."/>
            <person name="Wang M."/>
            <person name="Ileperuma N."/>
            <person name="Macnee N."/>
            <person name="Campin R."/>
            <person name="McAtee P."/>
            <person name="Drummond R.S.M."/>
            <person name="Espley R.V."/>
            <person name="Ireland H.S."/>
            <person name="Wu R."/>
            <person name="Atkinson R.G."/>
            <person name="Karunairetnam S."/>
            <person name="Bulley S."/>
            <person name="Chunkath S."/>
            <person name="Hanley Z."/>
            <person name="Storey R."/>
            <person name="Thrimawithana A.H."/>
            <person name="Thomson S."/>
            <person name="David C."/>
            <person name="Testolin R."/>
            <person name="Huang H."/>
            <person name="Hellens R.P."/>
            <person name="Schaffer R.J."/>
        </authorList>
    </citation>
    <scope>NUCLEOTIDE SEQUENCE [LARGE SCALE GENOMIC DNA]</scope>
    <source>
        <strain evidence="6">cv. Red5</strain>
    </source>
</reference>
<dbReference type="FunCoup" id="A0A2R6R5Q5">
    <property type="interactions" value="870"/>
</dbReference>
<dbReference type="OrthoDB" id="128924at2759"/>
<comment type="caution">
    <text evidence="5">The sequence shown here is derived from an EMBL/GenBank/DDBJ whole genome shotgun (WGS) entry which is preliminary data.</text>
</comment>
<dbReference type="Proteomes" id="UP000241394">
    <property type="component" value="Chromosome LG9"/>
</dbReference>
<feature type="coiled-coil region" evidence="3">
    <location>
        <begin position="616"/>
        <end position="643"/>
    </location>
</feature>
<dbReference type="PANTHER" id="PTHR31580:SF49">
    <property type="entry name" value="FILAMENT-LIKE PLANT PROTEIN 3"/>
    <property type="match status" value="1"/>
</dbReference>
<evidence type="ECO:0000256" key="2">
    <source>
        <dbReference type="ARBA" id="ARBA00023054"/>
    </source>
</evidence>
<dbReference type="InterPro" id="IPR008587">
    <property type="entry name" value="FPP_plant"/>
</dbReference>
<feature type="coiled-coil region" evidence="3">
    <location>
        <begin position="392"/>
        <end position="426"/>
    </location>
</feature>
<keyword evidence="2 3" id="KW-0175">Coiled coil</keyword>
<evidence type="ECO:0000256" key="3">
    <source>
        <dbReference type="SAM" id="Coils"/>
    </source>
</evidence>
<dbReference type="Pfam" id="PF05911">
    <property type="entry name" value="FPP"/>
    <property type="match status" value="4"/>
</dbReference>
<proteinExistence type="inferred from homology"/>
<feature type="region of interest" description="Disordered" evidence="4">
    <location>
        <begin position="722"/>
        <end position="748"/>
    </location>
</feature>
<dbReference type="GO" id="GO:1903754">
    <property type="term" value="C:cortical microtubule plus-end"/>
    <property type="evidence" value="ECO:0007669"/>
    <property type="project" value="EnsemblPlants"/>
</dbReference>
<feature type="compositionally biased region" description="Basic and acidic residues" evidence="4">
    <location>
        <begin position="1"/>
        <end position="18"/>
    </location>
</feature>
<evidence type="ECO:0000256" key="4">
    <source>
        <dbReference type="SAM" id="MobiDB-lite"/>
    </source>
</evidence>
<organism evidence="5 6">
    <name type="scientific">Actinidia chinensis var. chinensis</name>
    <name type="common">Chinese soft-hair kiwi</name>
    <dbReference type="NCBI Taxonomy" id="1590841"/>
    <lineage>
        <taxon>Eukaryota</taxon>
        <taxon>Viridiplantae</taxon>
        <taxon>Streptophyta</taxon>
        <taxon>Embryophyta</taxon>
        <taxon>Tracheophyta</taxon>
        <taxon>Spermatophyta</taxon>
        <taxon>Magnoliopsida</taxon>
        <taxon>eudicotyledons</taxon>
        <taxon>Gunneridae</taxon>
        <taxon>Pentapetalae</taxon>
        <taxon>asterids</taxon>
        <taxon>Ericales</taxon>
        <taxon>Actinidiaceae</taxon>
        <taxon>Actinidia</taxon>
    </lineage>
</organism>
<dbReference type="GO" id="GO:0031410">
    <property type="term" value="C:cytoplasmic vesicle"/>
    <property type="evidence" value="ECO:0007669"/>
    <property type="project" value="EnsemblPlants"/>
</dbReference>
<feature type="compositionally biased region" description="Low complexity" evidence="4">
    <location>
        <begin position="19"/>
        <end position="28"/>
    </location>
</feature>
<dbReference type="GO" id="GO:0030674">
    <property type="term" value="F:protein-macromolecule adaptor activity"/>
    <property type="evidence" value="ECO:0007669"/>
    <property type="project" value="EnsemblPlants"/>
</dbReference>
<evidence type="ECO:0000313" key="5">
    <source>
        <dbReference type="EMBL" id="PSS21315.1"/>
    </source>
</evidence>
<sequence>MDRRSWLWRRKSSEKSPGETESSGSLSSHSERFFDDQACSDQRTQSPEVTSKSAPRDEELNESVKTLTEKLSAALLNIKAKDDLVKQHAKVAEEAVSGWEKAESEVLALKQQLEAAAQKNTSLEDRVGHLDGALKECVRQLRQAREEQEQKVCEALSKKTREWEFTKSELESHLAELQSQIESTKAELDPDLRPKLDAAEKENSALKLELLSRVEELEISIIERDLSTQAAETASKQHLESIKKVAKLEAECRRLKAMARKASAANDHRSVTASSVYVESFTDSQSDNGERLLVVENDSRKISGPEPNESEPSHSDLWASALIAELDQFKNENALGRNLVAPSVEINLMDDFLEMERLAALPETESGSYCLPESGALLDQSHDRETPSKAEFDTMLIRAAELEEKLKKMEMEKSELEMALTECEDQLKKSRYRLMDAEVKLVELQTLFVMENEARRAADAKLQASNAKRELTESQLLVLQGEKSELEMALTECQYQLKKSRDRLVDAEGKLVELQTLFAKEKEAGSAADAELEVSNAKRELAESQLLVLQGEKSELEMALTECQDQLKKSRDRLVDAEVKLVELQTWFATENEARIAVDAELAASNAKSELAESQLLVLQGEIKTLLSKVASLEEEVRKEQALSREVATNCRKLEDDILRMKHEVEIPNAEILKEDLKIKQDKELAVASSKLAECQKTIASLGRQLKSLATLEDFLIDSEKSSELPKDGSQFPDDSLESRKPHSGDLYLPKWYSESPRKIVDFAGSLENSRNRRR</sequence>
<dbReference type="Gramene" id="PSS21315">
    <property type="protein sequence ID" value="PSS21315"/>
    <property type="gene ID" value="CEY00_Acc10357"/>
</dbReference>
<evidence type="ECO:0000313" key="6">
    <source>
        <dbReference type="Proteomes" id="UP000241394"/>
    </source>
</evidence>
<feature type="coiled-coil region" evidence="3">
    <location>
        <begin position="99"/>
        <end position="187"/>
    </location>
</feature>
<gene>
    <name evidence="5" type="ORF">CEY00_Acc10357</name>
</gene>
<dbReference type="InParanoid" id="A0A2R6R5Q5"/>
<keyword evidence="6" id="KW-1185">Reference proteome</keyword>
<dbReference type="OMA" id="PMELACE"/>
<accession>A0A2R6R5Q5</accession>
<dbReference type="STRING" id="1590841.A0A2R6R5Q5"/>
<feature type="coiled-coil region" evidence="3">
    <location>
        <begin position="497"/>
        <end position="580"/>
    </location>
</feature>
<protein>
    <submittedName>
        <fullName evidence="5">Filament-like plant protein</fullName>
    </submittedName>
</protein>
<feature type="compositionally biased region" description="Polar residues" evidence="4">
    <location>
        <begin position="39"/>
        <end position="53"/>
    </location>
</feature>
<dbReference type="GO" id="GO:0060178">
    <property type="term" value="P:regulation of exocyst localization"/>
    <property type="evidence" value="ECO:0007669"/>
    <property type="project" value="EnsemblPlants"/>
</dbReference>
<reference evidence="5 6" key="1">
    <citation type="submission" date="2017-07" db="EMBL/GenBank/DDBJ databases">
        <title>An improved, manually edited Actinidia chinensis var. chinensis (kiwifruit) genome highlights the challenges associated with draft genomes and gene prediction in plants.</title>
        <authorList>
            <person name="Pilkington S."/>
            <person name="Crowhurst R."/>
            <person name="Hilario E."/>
            <person name="Nardozza S."/>
            <person name="Fraser L."/>
            <person name="Peng Y."/>
            <person name="Gunaseelan K."/>
            <person name="Simpson R."/>
            <person name="Tahir J."/>
            <person name="Deroles S."/>
            <person name="Templeton K."/>
            <person name="Luo Z."/>
            <person name="Davy M."/>
            <person name="Cheng C."/>
            <person name="Mcneilage M."/>
            <person name="Scaglione D."/>
            <person name="Liu Y."/>
            <person name="Zhang Q."/>
            <person name="Datson P."/>
            <person name="De Silva N."/>
            <person name="Gardiner S."/>
            <person name="Bassett H."/>
            <person name="Chagne D."/>
            <person name="Mccallum J."/>
            <person name="Dzierzon H."/>
            <person name="Deng C."/>
            <person name="Wang Y.-Y."/>
            <person name="Barron N."/>
            <person name="Manako K."/>
            <person name="Bowen J."/>
            <person name="Foster T."/>
            <person name="Erridge Z."/>
            <person name="Tiffin H."/>
            <person name="Waite C."/>
            <person name="Davies K."/>
            <person name="Grierson E."/>
            <person name="Laing W."/>
            <person name="Kirk R."/>
            <person name="Chen X."/>
            <person name="Wood M."/>
            <person name="Montefiori M."/>
            <person name="Brummell D."/>
            <person name="Schwinn K."/>
            <person name="Catanach A."/>
            <person name="Fullerton C."/>
            <person name="Li D."/>
            <person name="Meiyalaghan S."/>
            <person name="Nieuwenhuizen N."/>
            <person name="Read N."/>
            <person name="Prakash R."/>
            <person name="Hunter D."/>
            <person name="Zhang H."/>
            <person name="Mckenzie M."/>
            <person name="Knabel M."/>
            <person name="Harris A."/>
            <person name="Allan A."/>
            <person name="Chen A."/>
            <person name="Janssen B."/>
            <person name="Plunkett B."/>
            <person name="Dwamena C."/>
            <person name="Voogd C."/>
            <person name="Leif D."/>
            <person name="Lafferty D."/>
            <person name="Souleyre E."/>
            <person name="Varkonyi-Gasic E."/>
            <person name="Gambi F."/>
            <person name="Hanley J."/>
            <person name="Yao J.-L."/>
            <person name="Cheung J."/>
            <person name="David K."/>
            <person name="Warren B."/>
            <person name="Marsh K."/>
            <person name="Snowden K."/>
            <person name="Lin-Wang K."/>
            <person name="Brian L."/>
            <person name="Martinez-Sanchez M."/>
            <person name="Wang M."/>
            <person name="Ileperuma N."/>
            <person name="Macnee N."/>
            <person name="Campin R."/>
            <person name="Mcatee P."/>
            <person name="Drummond R."/>
            <person name="Espley R."/>
            <person name="Ireland H."/>
            <person name="Wu R."/>
            <person name="Atkinson R."/>
            <person name="Karunairetnam S."/>
            <person name="Bulley S."/>
            <person name="Chunkath S."/>
            <person name="Hanley Z."/>
            <person name="Storey R."/>
            <person name="Thrimawithana A."/>
            <person name="Thomson S."/>
            <person name="David C."/>
            <person name="Testolin R."/>
        </authorList>
    </citation>
    <scope>NUCLEOTIDE SEQUENCE [LARGE SCALE GENOMIC DNA]</scope>
    <source>
        <strain evidence="6">cv. Red5</strain>
        <tissue evidence="5">Young leaf</tissue>
    </source>
</reference>
<feature type="region of interest" description="Disordered" evidence="4">
    <location>
        <begin position="1"/>
        <end position="64"/>
    </location>
</feature>
<dbReference type="AlphaFoldDB" id="A0A2R6R5Q5"/>
<dbReference type="PANTHER" id="PTHR31580">
    <property type="entry name" value="FILAMENT-LIKE PLANT PROTEIN 4"/>
    <property type="match status" value="1"/>
</dbReference>
<evidence type="ECO:0000256" key="1">
    <source>
        <dbReference type="ARBA" id="ARBA00005921"/>
    </source>
</evidence>
<dbReference type="EMBL" id="NKQK01000009">
    <property type="protein sequence ID" value="PSS21315.1"/>
    <property type="molecule type" value="Genomic_DNA"/>
</dbReference>
<name>A0A2R6R5Q5_ACTCC</name>
<comment type="similarity">
    <text evidence="1">Belongs to the FPP family.</text>
</comment>